<comment type="caution">
    <text evidence="1">The sequence shown here is derived from an EMBL/GenBank/DDBJ whole genome shotgun (WGS) entry which is preliminary data.</text>
</comment>
<dbReference type="EMBL" id="JACRST010000006">
    <property type="protein sequence ID" value="MBC8546479.1"/>
    <property type="molecule type" value="Genomic_DNA"/>
</dbReference>
<dbReference type="AlphaFoldDB" id="A0A926DZT6"/>
<evidence type="ECO:0000313" key="1">
    <source>
        <dbReference type="EMBL" id="MBC8546479.1"/>
    </source>
</evidence>
<evidence type="ECO:0000313" key="2">
    <source>
        <dbReference type="Proteomes" id="UP000653127"/>
    </source>
</evidence>
<keyword evidence="2" id="KW-1185">Reference proteome</keyword>
<protein>
    <submittedName>
        <fullName evidence="1">Uncharacterized protein</fullName>
    </submittedName>
</protein>
<reference evidence="1" key="1">
    <citation type="submission" date="2020-08" db="EMBL/GenBank/DDBJ databases">
        <title>Genome public.</title>
        <authorList>
            <person name="Liu C."/>
            <person name="Sun Q."/>
        </authorList>
    </citation>
    <scope>NUCLEOTIDE SEQUENCE</scope>
    <source>
        <strain evidence="1">NSJ-31</strain>
    </source>
</reference>
<organism evidence="1 2">
    <name type="scientific">Ligaoa zhengdingensis</name>
    <dbReference type="NCBI Taxonomy" id="2763658"/>
    <lineage>
        <taxon>Bacteria</taxon>
        <taxon>Bacillati</taxon>
        <taxon>Bacillota</taxon>
        <taxon>Clostridia</taxon>
        <taxon>Eubacteriales</taxon>
        <taxon>Oscillospiraceae</taxon>
        <taxon>Ligaoa</taxon>
    </lineage>
</organism>
<dbReference type="Proteomes" id="UP000653127">
    <property type="component" value="Unassembled WGS sequence"/>
</dbReference>
<dbReference type="RefSeq" id="WP_249282558.1">
    <property type="nucleotide sequence ID" value="NZ_JACRST010000006.1"/>
</dbReference>
<sequence>MKEEKKVSKKESVPSFSAMICGYTENAALRTALEDYLTMRIKKRAAPTNRALELVLQKLDRLSGGDDAVKIAILEKSTMNNWTGVFELKQEEFPAATTEKFAN</sequence>
<accession>A0A926DZT6</accession>
<name>A0A926DZT6_9FIRM</name>
<gene>
    <name evidence="1" type="ORF">H8711_05965</name>
</gene>
<proteinExistence type="predicted"/>